<dbReference type="Proteomes" id="UP000030671">
    <property type="component" value="Unassembled WGS sequence"/>
</dbReference>
<dbReference type="KEGG" id="hir:HETIRDRAFT_448018"/>
<organism evidence="2 3">
    <name type="scientific">Heterobasidion irregulare (strain TC 32-1)</name>
    <dbReference type="NCBI Taxonomy" id="747525"/>
    <lineage>
        <taxon>Eukaryota</taxon>
        <taxon>Fungi</taxon>
        <taxon>Dikarya</taxon>
        <taxon>Basidiomycota</taxon>
        <taxon>Agaricomycotina</taxon>
        <taxon>Agaricomycetes</taxon>
        <taxon>Russulales</taxon>
        <taxon>Bondarzewiaceae</taxon>
        <taxon>Heterobasidion</taxon>
        <taxon>Heterobasidion annosum species complex</taxon>
    </lineage>
</organism>
<evidence type="ECO:0000313" key="2">
    <source>
        <dbReference type="EMBL" id="ETW87520.1"/>
    </source>
</evidence>
<gene>
    <name evidence="2" type="ORF">HETIRDRAFT_448018</name>
</gene>
<name>W4KQ43_HETIT</name>
<dbReference type="HOGENOM" id="CLU_2333854_0_0_1"/>
<keyword evidence="1" id="KW-1133">Transmembrane helix</keyword>
<evidence type="ECO:0000256" key="1">
    <source>
        <dbReference type="SAM" id="Phobius"/>
    </source>
</evidence>
<proteinExistence type="predicted"/>
<reference evidence="2 3" key="1">
    <citation type="journal article" date="2012" name="New Phytol.">
        <title>Insight into trade-off between wood decay and parasitism from the genome of a fungal forest pathogen.</title>
        <authorList>
            <person name="Olson A."/>
            <person name="Aerts A."/>
            <person name="Asiegbu F."/>
            <person name="Belbahri L."/>
            <person name="Bouzid O."/>
            <person name="Broberg A."/>
            <person name="Canback B."/>
            <person name="Coutinho P.M."/>
            <person name="Cullen D."/>
            <person name="Dalman K."/>
            <person name="Deflorio G."/>
            <person name="van Diepen L.T."/>
            <person name="Dunand C."/>
            <person name="Duplessis S."/>
            <person name="Durling M."/>
            <person name="Gonthier P."/>
            <person name="Grimwood J."/>
            <person name="Fossdal C.G."/>
            <person name="Hansson D."/>
            <person name="Henrissat B."/>
            <person name="Hietala A."/>
            <person name="Himmelstrand K."/>
            <person name="Hoffmeister D."/>
            <person name="Hogberg N."/>
            <person name="James T.Y."/>
            <person name="Karlsson M."/>
            <person name="Kohler A."/>
            <person name="Kues U."/>
            <person name="Lee Y.H."/>
            <person name="Lin Y.C."/>
            <person name="Lind M."/>
            <person name="Lindquist E."/>
            <person name="Lombard V."/>
            <person name="Lucas S."/>
            <person name="Lunden K."/>
            <person name="Morin E."/>
            <person name="Murat C."/>
            <person name="Park J."/>
            <person name="Raffaello T."/>
            <person name="Rouze P."/>
            <person name="Salamov A."/>
            <person name="Schmutz J."/>
            <person name="Solheim H."/>
            <person name="Stahlberg J."/>
            <person name="Velez H."/>
            <person name="de Vries R.P."/>
            <person name="Wiebenga A."/>
            <person name="Woodward S."/>
            <person name="Yakovlev I."/>
            <person name="Garbelotto M."/>
            <person name="Martin F."/>
            <person name="Grigoriev I.V."/>
            <person name="Stenlid J."/>
        </authorList>
    </citation>
    <scope>NUCLEOTIDE SEQUENCE [LARGE SCALE GENOMIC DNA]</scope>
    <source>
        <strain evidence="2 3">TC 32-1</strain>
    </source>
</reference>
<dbReference type="RefSeq" id="XP_009541412.1">
    <property type="nucleotide sequence ID" value="XM_009543117.1"/>
</dbReference>
<dbReference type="EMBL" id="KI925454">
    <property type="protein sequence ID" value="ETW87520.1"/>
    <property type="molecule type" value="Genomic_DNA"/>
</dbReference>
<dbReference type="AlphaFoldDB" id="W4KQ43"/>
<evidence type="ECO:0000313" key="3">
    <source>
        <dbReference type="Proteomes" id="UP000030671"/>
    </source>
</evidence>
<accession>W4KQ43</accession>
<feature type="transmembrane region" description="Helical" evidence="1">
    <location>
        <begin position="49"/>
        <end position="70"/>
    </location>
</feature>
<dbReference type="InParanoid" id="W4KQ43"/>
<protein>
    <submittedName>
        <fullName evidence="2">Uncharacterized protein</fullName>
    </submittedName>
</protein>
<keyword evidence="1" id="KW-0472">Membrane</keyword>
<keyword evidence="1" id="KW-0812">Transmembrane</keyword>
<keyword evidence="3" id="KW-1185">Reference proteome</keyword>
<sequence>MRKLTWSSYSPFPTSTCPSFVLVPSATSPPSPSRVDYDLSAQYHVSRKAVILSAIAFTAFLFLGIFIALFTSFVQFKHDVAAAASSSAAAASATSTSH</sequence>
<dbReference type="GeneID" id="20675814"/>